<dbReference type="InterPro" id="IPR012338">
    <property type="entry name" value="Beta-lactam/transpept-like"/>
</dbReference>
<organism evidence="4 5">
    <name type="scientific">Paracoccus broussonetiae subsp. drimophilus</name>
    <dbReference type="NCBI Taxonomy" id="3373869"/>
    <lineage>
        <taxon>Bacteria</taxon>
        <taxon>Pseudomonadati</taxon>
        <taxon>Pseudomonadota</taxon>
        <taxon>Alphaproteobacteria</taxon>
        <taxon>Rhodobacterales</taxon>
        <taxon>Paracoccaceae</taxon>
        <taxon>Paracoccus</taxon>
        <taxon>Paracoccus broussonetiae</taxon>
    </lineage>
</organism>
<feature type="domain" description="D-aminopeptidase" evidence="3">
    <location>
        <begin position="340"/>
        <end position="516"/>
    </location>
</feature>
<keyword evidence="4" id="KW-0378">Hydrolase</keyword>
<dbReference type="Pfam" id="PF07930">
    <property type="entry name" value="DAP_B"/>
    <property type="match status" value="1"/>
</dbReference>
<dbReference type="GO" id="GO:0004177">
    <property type="term" value="F:aminopeptidase activity"/>
    <property type="evidence" value="ECO:0007669"/>
    <property type="project" value="UniProtKB-KW"/>
</dbReference>
<keyword evidence="1 4" id="KW-0645">Protease</keyword>
<evidence type="ECO:0000256" key="1">
    <source>
        <dbReference type="ARBA" id="ARBA00022438"/>
    </source>
</evidence>
<name>A0ABW7LHE9_9RHOB</name>
<reference evidence="4 5" key="1">
    <citation type="submission" date="2024-10" db="EMBL/GenBank/DDBJ databases">
        <title>Paracoccus drimophilus sp. nov., a novel bacterium from corn roots in Hunan.</title>
        <authorList>
            <person name="Li X."/>
        </authorList>
    </citation>
    <scope>NUCLEOTIDE SEQUENCE [LARGE SCALE GENOMIC DNA]</scope>
    <source>
        <strain evidence="4 5">NGMCC 1.201697</strain>
    </source>
</reference>
<evidence type="ECO:0000259" key="2">
    <source>
        <dbReference type="Pfam" id="PF00144"/>
    </source>
</evidence>
<sequence>MAAIDMQALERALDLLPDQYRGPAGVAGVVKDGRVIARRAWGYADMAQRVPMTPTRRMPICSISKQMTCALLLDLFDAPEVLDPLLPELLPHFQGPLPSVAQLCHNQSGLRDYWALTVLHGAAPEGRFTERDGLALLGQARSGQFAPGAHYSYSNGNYRLLAELIRRASGRDFAELLHERIFQPAGMPTARLAADTRERIDAVIGYEGNDEVGFLPAESAITWFGDSGIAASLDDMLAWESHIDATRDDPAGLYNRISAPVSFGDGRPAPYGYGLRRYSLKSHAVTGHGGGLRGFCSFRLHVAAERLSVVVIFNHEASAMRAAEGLMTAALGATAATPAAPGQGWDGLWLDPENDLFLRTRDVPGGVRLHYAVSPTVLPVIDENRAGTVDLDLRRGGDVLLMDRRAENLSVRAKRLKPLDRADGHAIAGRYHSDEIGAALQIEARDGAAYIGFEGMLGAGPMERMYPLAQDLWTVTCRRAMDAAPPGEWTLRILRDETGKVSGLKLGCWLARGIVYHGPEAK</sequence>
<dbReference type="Proteomes" id="UP001609376">
    <property type="component" value="Unassembled WGS sequence"/>
</dbReference>
<accession>A0ABW7LHE9</accession>
<dbReference type="InterPro" id="IPR027279">
    <property type="entry name" value="D_amino_pept/lipop_sf"/>
</dbReference>
<feature type="domain" description="Beta-lactamase-related" evidence="2">
    <location>
        <begin position="10"/>
        <end position="330"/>
    </location>
</feature>
<dbReference type="Gene3D" id="2.40.128.50">
    <property type="match status" value="2"/>
</dbReference>
<keyword evidence="5" id="KW-1185">Reference proteome</keyword>
<dbReference type="InterPro" id="IPR050491">
    <property type="entry name" value="AmpC-like"/>
</dbReference>
<comment type="caution">
    <text evidence="4">The sequence shown here is derived from an EMBL/GenBank/DDBJ whole genome shotgun (WGS) entry which is preliminary data.</text>
</comment>
<keyword evidence="1 4" id="KW-0031">Aminopeptidase</keyword>
<dbReference type="SUPFAM" id="SSF56601">
    <property type="entry name" value="beta-lactamase/transpeptidase-like"/>
    <property type="match status" value="1"/>
</dbReference>
<dbReference type="EC" id="3.4.11.19" evidence="4"/>
<dbReference type="NCBIfam" id="NF009622">
    <property type="entry name" value="PRK13128.1"/>
    <property type="match status" value="1"/>
</dbReference>
<dbReference type="InterPro" id="IPR001466">
    <property type="entry name" value="Beta-lactam-related"/>
</dbReference>
<dbReference type="InterPro" id="IPR012856">
    <property type="entry name" value="DAP_B_dom"/>
</dbReference>
<dbReference type="Pfam" id="PF00144">
    <property type="entry name" value="Beta-lactamase"/>
    <property type="match status" value="1"/>
</dbReference>
<evidence type="ECO:0000313" key="4">
    <source>
        <dbReference type="EMBL" id="MFH5773756.1"/>
    </source>
</evidence>
<dbReference type="PANTHER" id="PTHR46825">
    <property type="entry name" value="D-ALANYL-D-ALANINE-CARBOXYPEPTIDASE/ENDOPEPTIDASE AMPH"/>
    <property type="match status" value="1"/>
</dbReference>
<dbReference type="PANTHER" id="PTHR46825:SF9">
    <property type="entry name" value="BETA-LACTAMASE-RELATED DOMAIN-CONTAINING PROTEIN"/>
    <property type="match status" value="1"/>
</dbReference>
<gene>
    <name evidence="4" type="ORF">ACHFJ0_05840</name>
</gene>
<evidence type="ECO:0000313" key="5">
    <source>
        <dbReference type="Proteomes" id="UP001609376"/>
    </source>
</evidence>
<proteinExistence type="predicted"/>
<protein>
    <submittedName>
        <fullName evidence="4">D-aminopeptidase</fullName>
        <ecNumber evidence="4">3.4.11.19</ecNumber>
    </submittedName>
</protein>
<dbReference type="SUPFAM" id="SSF50886">
    <property type="entry name" value="D-aminopeptidase, middle and C-terminal domains"/>
    <property type="match status" value="2"/>
</dbReference>
<dbReference type="RefSeq" id="WP_395132611.1">
    <property type="nucleotide sequence ID" value="NZ_JBIMPR010000003.1"/>
</dbReference>
<dbReference type="EMBL" id="JBIMPR010000003">
    <property type="protein sequence ID" value="MFH5773756.1"/>
    <property type="molecule type" value="Genomic_DNA"/>
</dbReference>
<dbReference type="Gene3D" id="3.40.710.10">
    <property type="entry name" value="DD-peptidase/beta-lactamase superfamily"/>
    <property type="match status" value="1"/>
</dbReference>
<evidence type="ECO:0000259" key="3">
    <source>
        <dbReference type="Pfam" id="PF07930"/>
    </source>
</evidence>